<evidence type="ECO:0008006" key="4">
    <source>
        <dbReference type="Google" id="ProtNLM"/>
    </source>
</evidence>
<dbReference type="Proteomes" id="UP001056635">
    <property type="component" value="Chromosome"/>
</dbReference>
<proteinExistence type="predicted"/>
<organism evidence="2 3">
    <name type="scientific">Mixta hanseatica</name>
    <dbReference type="NCBI Taxonomy" id="2872648"/>
    <lineage>
        <taxon>Bacteria</taxon>
        <taxon>Pseudomonadati</taxon>
        <taxon>Pseudomonadota</taxon>
        <taxon>Gammaproteobacteria</taxon>
        <taxon>Enterobacterales</taxon>
        <taxon>Erwiniaceae</taxon>
        <taxon>Mixta</taxon>
    </lineage>
</organism>
<feature type="signal peptide" evidence="1">
    <location>
        <begin position="1"/>
        <end position="20"/>
    </location>
</feature>
<name>A0ABY4RDM3_9GAMM</name>
<reference evidence="2" key="1">
    <citation type="submission" date="2021-09" db="EMBL/GenBank/DDBJ databases">
        <title>First case of bloodstream infection caused by Mixta hanseatica sp. nov., a member of the Erwiniaceae family.</title>
        <authorList>
            <person name="Both A."/>
            <person name="Huang J."/>
            <person name="Wenzel P."/>
            <person name="Aepfelbacher M."/>
            <person name="Rohde H."/>
            <person name="Christner M."/>
            <person name="Hentschke M."/>
        </authorList>
    </citation>
    <scope>NUCLEOTIDE SEQUENCE</scope>
    <source>
        <strain evidence="2">X22927</strain>
    </source>
</reference>
<gene>
    <name evidence="2" type="ORF">K6958_01550</name>
</gene>
<evidence type="ECO:0000256" key="1">
    <source>
        <dbReference type="SAM" id="SignalP"/>
    </source>
</evidence>
<feature type="chain" id="PRO_5045582665" description="Fimbrial protein" evidence="1">
    <location>
        <begin position="21"/>
        <end position="168"/>
    </location>
</feature>
<dbReference type="RefSeq" id="WP_249893050.1">
    <property type="nucleotide sequence ID" value="NZ_CP082904.1"/>
</dbReference>
<keyword evidence="3" id="KW-1185">Reference proteome</keyword>
<sequence length="168" mass="18302">MKHLSLAGLVFFMLFGSAQATRPVKTTIEVVAEVNTSVRVYVEGRDVTNGVISLQLEDKNGYMFGVTPAFQFVGNASAVSLTLNQPSGGGLLSENNDLMEINNAWVRSDGAEVSSDYPLYNQPVYPTLQAIPDRERGVKVRFSSAKRSEAYPLGRYSGSYEIIVTPSV</sequence>
<keyword evidence="1" id="KW-0732">Signal</keyword>
<accession>A0ABY4RDM3</accession>
<dbReference type="EMBL" id="CP082904">
    <property type="protein sequence ID" value="UQY44419.1"/>
    <property type="molecule type" value="Genomic_DNA"/>
</dbReference>
<evidence type="ECO:0000313" key="2">
    <source>
        <dbReference type="EMBL" id="UQY44419.1"/>
    </source>
</evidence>
<evidence type="ECO:0000313" key="3">
    <source>
        <dbReference type="Proteomes" id="UP001056635"/>
    </source>
</evidence>
<protein>
    <recommendedName>
        <fullName evidence="4">Fimbrial protein</fullName>
    </recommendedName>
</protein>